<keyword evidence="1" id="KW-0472">Membrane</keyword>
<evidence type="ECO:0000313" key="2">
    <source>
        <dbReference type="EMBL" id="EDI0448435.1"/>
    </source>
</evidence>
<feature type="transmembrane region" description="Helical" evidence="1">
    <location>
        <begin position="42"/>
        <end position="63"/>
    </location>
</feature>
<name>A0A636ILI7_SALNE</name>
<proteinExistence type="predicted"/>
<gene>
    <name evidence="2" type="ORF">CC757_18530</name>
</gene>
<dbReference type="EMBL" id="AAMJQQ010000017">
    <property type="protein sequence ID" value="EDI0448435.1"/>
    <property type="molecule type" value="Genomic_DNA"/>
</dbReference>
<protein>
    <submittedName>
        <fullName evidence="2">Uncharacterized protein</fullName>
    </submittedName>
</protein>
<reference evidence="2" key="1">
    <citation type="submission" date="2018-07" db="EMBL/GenBank/DDBJ databases">
        <authorList>
            <person name="Ashton P.M."/>
            <person name="Dallman T."/>
            <person name="Nair S."/>
            <person name="De Pinna E."/>
            <person name="Peters T."/>
            <person name="Grant K."/>
        </authorList>
    </citation>
    <scope>NUCLEOTIDE SEQUENCE</scope>
    <source>
        <strain evidence="2">335522</strain>
    </source>
</reference>
<feature type="transmembrane region" description="Helical" evidence="1">
    <location>
        <begin position="69"/>
        <end position="88"/>
    </location>
</feature>
<comment type="caution">
    <text evidence="2">The sequence shown here is derived from an EMBL/GenBank/DDBJ whole genome shotgun (WGS) entry which is preliminary data.</text>
</comment>
<keyword evidence="1" id="KW-0812">Transmembrane</keyword>
<accession>A0A636ILI7</accession>
<sequence>MHTNEKTESGINVQREINSPADVEELVAILNEYEKKHSKETMIVHVVAIVSWLIVLFGGAALMGGRGPVLIIPAVILSMFCLLAFYTFGGEYIIANRETLCRLIHYAMEDGEVRDALKTQLLAGKRITLRDARRLTRLWLDNIDRGTAEMERQREREALTAFLDKEPRQ</sequence>
<keyword evidence="1" id="KW-1133">Transmembrane helix</keyword>
<evidence type="ECO:0000256" key="1">
    <source>
        <dbReference type="SAM" id="Phobius"/>
    </source>
</evidence>
<dbReference type="AlphaFoldDB" id="A0A636ILI7"/>
<organism evidence="2">
    <name type="scientific">Salmonella newport</name>
    <dbReference type="NCBI Taxonomy" id="108619"/>
    <lineage>
        <taxon>Bacteria</taxon>
        <taxon>Pseudomonadati</taxon>
        <taxon>Pseudomonadota</taxon>
        <taxon>Gammaproteobacteria</taxon>
        <taxon>Enterobacterales</taxon>
        <taxon>Enterobacteriaceae</taxon>
        <taxon>Salmonella</taxon>
    </lineage>
</organism>